<dbReference type="GO" id="GO:0008270">
    <property type="term" value="F:zinc ion binding"/>
    <property type="evidence" value="ECO:0007669"/>
    <property type="project" value="InterPro"/>
</dbReference>
<comment type="cofactor">
    <cofactor evidence="1">
        <name>heme</name>
        <dbReference type="ChEBI" id="CHEBI:30413"/>
    </cofactor>
</comment>
<evidence type="ECO:0000256" key="8">
    <source>
        <dbReference type="ARBA" id="ARBA00023002"/>
    </source>
</evidence>
<proteinExistence type="inferred from homology"/>
<evidence type="ECO:0000256" key="12">
    <source>
        <dbReference type="ARBA" id="ARBA00023163"/>
    </source>
</evidence>
<dbReference type="VEuPathDB" id="FungiDB:An08g07920"/>
<dbReference type="InterPro" id="IPR001128">
    <property type="entry name" value="Cyt_P450"/>
</dbReference>
<dbReference type="GO" id="GO:0006351">
    <property type="term" value="P:DNA-templated transcription"/>
    <property type="evidence" value="ECO:0007669"/>
    <property type="project" value="InterPro"/>
</dbReference>
<dbReference type="VEuPathDB" id="FungiDB:M747DRAFT_317233"/>
<evidence type="ECO:0000256" key="3">
    <source>
        <dbReference type="ARBA" id="ARBA00010617"/>
    </source>
</evidence>
<comment type="caution">
    <text evidence="17">The sequence shown here is derived from an EMBL/GenBank/DDBJ whole genome shotgun (WGS) entry which is preliminary data.</text>
</comment>
<dbReference type="InterPro" id="IPR036188">
    <property type="entry name" value="FAD/NAD-bd_sf"/>
</dbReference>
<dbReference type="PANTHER" id="PTHR24305:SF232">
    <property type="entry name" value="P450, PUTATIVE (EUROFUNG)-RELATED"/>
    <property type="match status" value="1"/>
</dbReference>
<evidence type="ECO:0000256" key="5">
    <source>
        <dbReference type="ARBA" id="ARBA00022630"/>
    </source>
</evidence>
<dbReference type="VEuPathDB" id="FungiDB:ASPNIDRAFT2_1188986"/>
<evidence type="ECO:0000256" key="10">
    <source>
        <dbReference type="ARBA" id="ARBA00023015"/>
    </source>
</evidence>
<dbReference type="VEuPathDB" id="FungiDB:An08g07930"/>
<organism evidence="17 18">
    <name type="scientific">Aspergillus niger</name>
    <dbReference type="NCBI Taxonomy" id="5061"/>
    <lineage>
        <taxon>Eukaryota</taxon>
        <taxon>Fungi</taxon>
        <taxon>Dikarya</taxon>
        <taxon>Ascomycota</taxon>
        <taxon>Pezizomycotina</taxon>
        <taxon>Eurotiomycetes</taxon>
        <taxon>Eurotiomycetidae</taxon>
        <taxon>Eurotiales</taxon>
        <taxon>Aspergillaceae</taxon>
        <taxon>Aspergillus</taxon>
        <taxon>Aspergillus subgen. Circumdati</taxon>
    </lineage>
</organism>
<dbReference type="PROSITE" id="PS00086">
    <property type="entry name" value="CYTOCHROME_P450"/>
    <property type="match status" value="1"/>
</dbReference>
<dbReference type="SUPFAM" id="SSF51905">
    <property type="entry name" value="FAD/NAD(P)-binding domain"/>
    <property type="match status" value="1"/>
</dbReference>
<dbReference type="InterPro" id="IPR038220">
    <property type="entry name" value="PHOX_C_sf"/>
</dbReference>
<feature type="domain" description="Xylanolytic transcriptional activator regulatory" evidence="16">
    <location>
        <begin position="567"/>
        <end position="638"/>
    </location>
</feature>
<evidence type="ECO:0000256" key="13">
    <source>
        <dbReference type="ARBA" id="ARBA00023242"/>
    </source>
</evidence>
<evidence type="ECO:0000256" key="7">
    <source>
        <dbReference type="ARBA" id="ARBA00022827"/>
    </source>
</evidence>
<dbReference type="EMBL" id="BCMY01000033">
    <property type="protein sequence ID" value="GAQ47620.1"/>
    <property type="molecule type" value="Genomic_DNA"/>
</dbReference>
<feature type="coiled-coil region" evidence="14">
    <location>
        <begin position="1732"/>
        <end position="1759"/>
    </location>
</feature>
<dbReference type="VEuPathDB" id="FungiDB:ATCC64974_100300"/>
<protein>
    <submittedName>
        <fullName evidence="17">Pentachlorophenol 4-monooxygenase</fullName>
    </submittedName>
</protein>
<sequence>MATRDPGEVAADALNDFFGQLYSFFETIFTRFFGNLYASFADVSINRWTKVILSVIGYLLIRPYIERFFKFMHDRDRKKQLEKEKAKKDGKKAKMSANELRGGAGAGRVLGEVENTDDEIEDGEDFATASGVPEWGKNARKRQKKYMKNLEKEAESRTHNLSEEQLMELLDWSESEDDKAAGHAALLFACSNTACRSNTEKEERSRSPVYHAVREKSAAMVLSPAVAHVNDERPRALIPWKVPEKLKTTSKTLLWIVDEASGQLYLSFSGIYTGCTPLIELRLPEPPTFLRGVGHQSDLNNDTADSRSMPLRAHTEGGPIAFPQDALMSNDGHSASNLRTRQASGFRSSRGSRSRITAMGITPDGLFGLSESEDEFFGDSSVASFLKQIKESATKEPERGQSTTNPVPSATFGTPSIPTPPVADNSLSVKAYDLPPRQLADYLLNFYFDKIHSLYPYVHKPNFLRAYRRLWTPDTETDTETISSGLGLGDAYVPPALFHCALNIIFALGCHFSKLDHTARQATAEEFFQRSQRLLNVMSLDKGDLSLVQTLLLTSQYLQGGESPSRCWNIIGLACRIAQSLGMHSLKADRPRTPAQIQMRRRVWHGCVMLDLASSMMLGRPPMTHSSAVPLPEAIDDELLDSTTATCQSPAGTLSKAEFYARTLQLYKILRKILYEVYEPWEDRGSPDQSERPKSENELAQTLLSLDEELLKFESSLPAALQWRDAQQPAGVVGPFRRESSLLRGRFLHLRILLLRPTFVKFCRDNLPPRQAGGYPRHQKVPLKSRIAVDFSISCSTSCIETAVELSHLMNEISTTELASVWWYNVFYAFTAGVVLILAQASPAMKSRFSQPVLGNAWKSCCDCLENMDLYSNTARNCAINLRKTLSQVLGGQGHETSVYIEKPAPQTTDRQLGQDVVSSKAPNFFSSLAGSEVSDGASQGAMDTQFSEALDSLWSGDDVNSSLMEMLWDDLCGGGPTGLLTAYALARQGVDTLLVEQHDKAQQAMYGRATTLHPRTLELLDQLGVLDDLNQIGYVARDSVTYRDGKRVAARGWEIMYQHMRGTFLDYCLNIRQKYSEEVIRDAYVLLGGEPYIGWRLKGFDVEEACDDDYKVVSRVTEVSSGRSLTVRSKFIVGADGSHSLVRHLAGISFEGDHTNFRWVRIDGRFKTDMPDADIGFASIESKSHGNVLWVQLDHGVKRIGFAMTQELLAKYGDKFTLEDAKVEAVKSMEPFSLEFETIDWWTLYGINQRVAECFYDNDRVLLAGDACHTHSSGTAQGMNTGVHDAVNLAWKLGGIVKGWYSIDVLRSYDTERRAVAQYLINLDKDFSATISGTVPDRYKDLSLSSNELFAKVFDDTIDFCIGLGVHYDKSVINKPSLVTAISAGWRAPDALVYAPGSRLPIRLLHLMPNVGAWTILLLAGHPETTGQRLSRAMETLKQFSECLPRSMVRSMTVVAQRPAGGDQRFNIPTVGRLYYDPEGSAHAAYTVADSNGAVVIIRPDGILGYVLYIRFYSSLAKVPGPFWASLSRWWLVFFSDKGNMHRLYPRLHEKYGKLVRVGPNEVSVADLDAIQMIYGAGNRFAKSDWYSVWQGRRKFDLFAEQSEIIHGAQRRLVNNIYSMSSLKDFEHGVDAVVERLMQCLHRQGPDATVDMGKWVQLFAFDVIGEITFSKSFGFLENGTDGGAFSQIENALRSASWVGQVPWVYWLHDYMTPLIGSRLGIAARHGTIRQIAAREIMARREEKHVEEAKEEQDILSKLFDVQKKKGNQLSDDDVLSMATSNVFAGSDTTAISIRSIIYHLLRTPACLRKLRDEIEDRKRQGRFSDPVTLDQANDMPYLQACMWEGLRLHPAVGMTLPRVVPKGGIVIDGCFLPEGTTVGVNPWVVHRDASIFGDDVEAFRPERWLGEKTGDMRRYFFAFGGGSRLCIGKNISWMEMSKMIPTLLNRFDIQLADPDEPWKETCWWFVKQEGLLVKLSPRKS</sequence>
<dbReference type="InterPro" id="IPR050121">
    <property type="entry name" value="Cytochrome_P450_monoxygenase"/>
</dbReference>
<dbReference type="SMART" id="SM00906">
    <property type="entry name" value="Fungal_trans"/>
    <property type="match status" value="1"/>
</dbReference>
<evidence type="ECO:0000256" key="11">
    <source>
        <dbReference type="ARBA" id="ARBA00023033"/>
    </source>
</evidence>
<keyword evidence="13" id="KW-0539">Nucleus</keyword>
<dbReference type="SUPFAM" id="SSF54373">
    <property type="entry name" value="FAD-linked reductases, C-terminal domain"/>
    <property type="match status" value="1"/>
</dbReference>
<dbReference type="InterPro" id="IPR007219">
    <property type="entry name" value="XnlR_reg_dom"/>
</dbReference>
<evidence type="ECO:0000256" key="15">
    <source>
        <dbReference type="SAM" id="MobiDB-lite"/>
    </source>
</evidence>
<dbReference type="GO" id="GO:0005506">
    <property type="term" value="F:iron ion binding"/>
    <property type="evidence" value="ECO:0007669"/>
    <property type="project" value="InterPro"/>
</dbReference>
<dbReference type="InterPro" id="IPR036249">
    <property type="entry name" value="Thioredoxin-like_sf"/>
</dbReference>
<dbReference type="VEuPathDB" id="FungiDB:M747DRAFT_363109"/>
<keyword evidence="8" id="KW-0560">Oxidoreductase</keyword>
<evidence type="ECO:0000256" key="6">
    <source>
        <dbReference type="ARBA" id="ARBA00022723"/>
    </source>
</evidence>
<dbReference type="InterPro" id="IPR011431">
    <property type="entry name" value="Trafficking_Pga2"/>
</dbReference>
<reference evidence="18" key="1">
    <citation type="journal article" date="2016" name="Genome Announc.">
        <title>Draft genome sequence of Aspergillus niger strain An76.</title>
        <authorList>
            <person name="Gong W."/>
            <person name="Cheng Z."/>
            <person name="Zhang H."/>
            <person name="Liu L."/>
            <person name="Gao P."/>
            <person name="Wang L."/>
        </authorList>
    </citation>
    <scope>NUCLEOTIDE SEQUENCE [LARGE SCALE GENOMIC DNA]</scope>
    <source>
        <strain evidence="18">An76</strain>
    </source>
</reference>
<comment type="similarity">
    <text evidence="3">Belongs to the cytochrome P450 family.</text>
</comment>
<keyword evidence="14" id="KW-0175">Coiled coil</keyword>
<keyword evidence="5" id="KW-0285">Flavoprotein</keyword>
<dbReference type="SUPFAM" id="SSF48264">
    <property type="entry name" value="Cytochrome P450"/>
    <property type="match status" value="1"/>
</dbReference>
<dbReference type="Proteomes" id="UP000068243">
    <property type="component" value="Unassembled WGS sequence"/>
</dbReference>
<dbReference type="VEuPathDB" id="FungiDB:ATCC64974_100280"/>
<dbReference type="OrthoDB" id="1716816at2759"/>
<dbReference type="FunFam" id="1.10.630.10:FF:000050">
    <property type="entry name" value="Cytochrome P450 monooxygenase"/>
    <property type="match status" value="1"/>
</dbReference>
<evidence type="ECO:0000313" key="18">
    <source>
        <dbReference type="Proteomes" id="UP000068243"/>
    </source>
</evidence>
<dbReference type="GO" id="GO:0004497">
    <property type="term" value="F:monooxygenase activity"/>
    <property type="evidence" value="ECO:0007669"/>
    <property type="project" value="UniProtKB-KW"/>
</dbReference>
<evidence type="ECO:0000313" key="17">
    <source>
        <dbReference type="EMBL" id="GAQ47620.1"/>
    </source>
</evidence>
<gene>
    <name evidence="17" type="ORF">ABL_10281</name>
</gene>
<dbReference type="Pfam" id="PF00067">
    <property type="entry name" value="p450"/>
    <property type="match status" value="1"/>
</dbReference>
<dbReference type="VEuPathDB" id="FungiDB:An02g10840"/>
<dbReference type="VEuPathDB" id="FungiDB:An08g07940"/>
<dbReference type="VEuPathDB" id="FungiDB:ASPNIDRAFT2_38096"/>
<dbReference type="Gene3D" id="3.50.50.60">
    <property type="entry name" value="FAD/NAD(P)-binding domain"/>
    <property type="match status" value="1"/>
</dbReference>
<accession>A0A100IUI0</accession>
<dbReference type="Pfam" id="PF07976">
    <property type="entry name" value="Phe_hydrox_dim"/>
    <property type="match status" value="1"/>
</dbReference>
<dbReference type="InterPro" id="IPR036396">
    <property type="entry name" value="Cyt_P450_sf"/>
</dbReference>
<dbReference type="Pfam" id="PF07543">
    <property type="entry name" value="PGA2"/>
    <property type="match status" value="1"/>
</dbReference>
<dbReference type="GO" id="GO:0016705">
    <property type="term" value="F:oxidoreductase activity, acting on paired donors, with incorporation or reduction of molecular oxygen"/>
    <property type="evidence" value="ECO:0007669"/>
    <property type="project" value="InterPro"/>
</dbReference>
<keyword evidence="7" id="KW-0274">FAD</keyword>
<dbReference type="VEuPathDB" id="FungiDB:M747DRAFT_285283"/>
<dbReference type="Gene3D" id="3.30.9.10">
    <property type="entry name" value="D-Amino Acid Oxidase, subunit A, domain 2"/>
    <property type="match status" value="1"/>
</dbReference>
<dbReference type="InterPro" id="IPR017972">
    <property type="entry name" value="Cyt_P450_CS"/>
</dbReference>
<dbReference type="GO" id="GO:0003677">
    <property type="term" value="F:DNA binding"/>
    <property type="evidence" value="ECO:0007669"/>
    <property type="project" value="InterPro"/>
</dbReference>
<keyword evidence="10" id="KW-0805">Transcription regulation</keyword>
<dbReference type="CDD" id="cd11060">
    <property type="entry name" value="CYP57A1-like"/>
    <property type="match status" value="1"/>
</dbReference>
<keyword evidence="4" id="KW-0349">Heme</keyword>
<dbReference type="Pfam" id="PF04082">
    <property type="entry name" value="Fungal_trans"/>
    <property type="match status" value="1"/>
</dbReference>
<dbReference type="PaxDb" id="5061-CADANGAP00006986"/>
<dbReference type="VEuPathDB" id="FungiDB:ASPNIDRAFT2_1188984"/>
<feature type="compositionally biased region" description="Polar residues" evidence="15">
    <location>
        <begin position="400"/>
        <end position="416"/>
    </location>
</feature>
<evidence type="ECO:0000256" key="2">
    <source>
        <dbReference type="ARBA" id="ARBA00007801"/>
    </source>
</evidence>
<dbReference type="VEuPathDB" id="FungiDB:ATCC64974_100290"/>
<comment type="similarity">
    <text evidence="2">Belongs to the PheA/TfdB FAD monooxygenase family.</text>
</comment>
<dbReference type="Gene3D" id="3.40.30.20">
    <property type="match status" value="1"/>
</dbReference>
<evidence type="ECO:0000256" key="14">
    <source>
        <dbReference type="SAM" id="Coils"/>
    </source>
</evidence>
<dbReference type="VEuPathDB" id="FungiDB:ATCC64974_1200"/>
<dbReference type="Pfam" id="PF01494">
    <property type="entry name" value="FAD_binding_3"/>
    <property type="match status" value="1"/>
</dbReference>
<dbReference type="Gene3D" id="1.10.630.10">
    <property type="entry name" value="Cytochrome P450"/>
    <property type="match status" value="1"/>
</dbReference>
<name>A0A100IUI0_ASPNG</name>
<dbReference type="GO" id="GO:0020037">
    <property type="term" value="F:heme binding"/>
    <property type="evidence" value="ECO:0007669"/>
    <property type="project" value="InterPro"/>
</dbReference>
<keyword evidence="9" id="KW-0408">Iron</keyword>
<dbReference type="PANTHER" id="PTHR24305">
    <property type="entry name" value="CYTOCHROME P450"/>
    <property type="match status" value="1"/>
</dbReference>
<keyword evidence="6" id="KW-0479">Metal-binding</keyword>
<dbReference type="InterPro" id="IPR002938">
    <property type="entry name" value="FAD-bd"/>
</dbReference>
<evidence type="ECO:0000256" key="1">
    <source>
        <dbReference type="ARBA" id="ARBA00001971"/>
    </source>
</evidence>
<dbReference type="InterPro" id="IPR012941">
    <property type="entry name" value="Phe_hydrox_C_dim_dom"/>
</dbReference>
<keyword evidence="12" id="KW-0804">Transcription</keyword>
<dbReference type="VEuPathDB" id="FungiDB:M747DRAFT_298111"/>
<keyword evidence="11 17" id="KW-0503">Monooxygenase</keyword>
<dbReference type="GO" id="GO:0071949">
    <property type="term" value="F:FAD binding"/>
    <property type="evidence" value="ECO:0007669"/>
    <property type="project" value="InterPro"/>
</dbReference>
<evidence type="ECO:0000259" key="16">
    <source>
        <dbReference type="SMART" id="SM00906"/>
    </source>
</evidence>
<dbReference type="CDD" id="cd12148">
    <property type="entry name" value="fungal_TF_MHR"/>
    <property type="match status" value="1"/>
</dbReference>
<evidence type="ECO:0000256" key="9">
    <source>
        <dbReference type="ARBA" id="ARBA00023004"/>
    </source>
</evidence>
<dbReference type="SUPFAM" id="SSF52833">
    <property type="entry name" value="Thioredoxin-like"/>
    <property type="match status" value="1"/>
</dbReference>
<evidence type="ECO:0000256" key="4">
    <source>
        <dbReference type="ARBA" id="ARBA00022617"/>
    </source>
</evidence>
<feature type="region of interest" description="Disordered" evidence="15">
    <location>
        <begin position="392"/>
        <end position="418"/>
    </location>
</feature>
<dbReference type="PRINTS" id="PR00420">
    <property type="entry name" value="RNGMNOXGNASE"/>
</dbReference>